<name>A0A1E7EJ42_9STRA</name>
<keyword evidence="4" id="KW-1185">Reference proteome</keyword>
<gene>
    <name evidence="3" type="ORF">FRACYDRAFT_257310</name>
</gene>
<feature type="domain" description="Integrase catalytic" evidence="2">
    <location>
        <begin position="1184"/>
        <end position="1354"/>
    </location>
</feature>
<dbReference type="PROSITE" id="PS50994">
    <property type="entry name" value="INTEGRASE"/>
    <property type="match status" value="1"/>
</dbReference>
<accession>A0A1E7EJ42</accession>
<feature type="region of interest" description="Disordered" evidence="1">
    <location>
        <begin position="1487"/>
        <end position="1513"/>
    </location>
</feature>
<feature type="region of interest" description="Disordered" evidence="1">
    <location>
        <begin position="887"/>
        <end position="924"/>
    </location>
</feature>
<dbReference type="GO" id="GO:0015074">
    <property type="term" value="P:DNA integration"/>
    <property type="evidence" value="ECO:0007669"/>
    <property type="project" value="InterPro"/>
</dbReference>
<feature type="region of interest" description="Disordered" evidence="1">
    <location>
        <begin position="417"/>
        <end position="439"/>
    </location>
</feature>
<evidence type="ECO:0000313" key="4">
    <source>
        <dbReference type="Proteomes" id="UP000095751"/>
    </source>
</evidence>
<evidence type="ECO:0000313" key="3">
    <source>
        <dbReference type="EMBL" id="OEU05928.1"/>
    </source>
</evidence>
<feature type="compositionally biased region" description="Polar residues" evidence="1">
    <location>
        <begin position="2134"/>
        <end position="2170"/>
    </location>
</feature>
<dbReference type="InterPro" id="IPR001584">
    <property type="entry name" value="Integrase_cat-core"/>
</dbReference>
<feature type="compositionally biased region" description="Basic and acidic residues" evidence="1">
    <location>
        <begin position="539"/>
        <end position="549"/>
    </location>
</feature>
<feature type="compositionally biased region" description="Basic and acidic residues" evidence="1">
    <location>
        <begin position="2283"/>
        <end position="2292"/>
    </location>
</feature>
<feature type="compositionally biased region" description="Basic and acidic residues" evidence="1">
    <location>
        <begin position="521"/>
        <end position="532"/>
    </location>
</feature>
<feature type="region of interest" description="Disordered" evidence="1">
    <location>
        <begin position="2095"/>
        <end position="2181"/>
    </location>
</feature>
<sequence>MYAPPSAPRIAITNYSNYYHLARMAITDNKPADTTSTTGGAGNALSAKEKEAKAAAAAAKNTANQKKKNHPSNASNKKKQVTKSKFEGIASGSSSMKNIVIALANGNLLGQYRVYQNTMAGSAADDKAYGLDSSILDLVAKVETDFVKTKPDPLKHSKLITIYEKDDKGAATTTPTGEKRLVCFDPILKESLDTNYFIDVKIQKANWNHYKRCYEAYYRTAIGNVEDVIITYCRADKRMALVETNKDLIGFLQILRSVCAQTNGIVKVDQEFQNLHTLHAAIAFKQAGSVDNSTFSKQVQDRYKSAIFTCGKFAFGQAAFEKVLSSALPPITFDAYLVMKPEDQTPFDKLVEERTVARLIVKNSLNKKLKTHLMTTYSTAKDDCYPNTINDALALMSTFADAKDAPTEDAVVSYHEASSVPDPVSSIQEEAEENLSDPEQELTIEELPPDVISPAEFNASVMATVIAEATKEADNDRFFGASFAQLQDVDDIYDDNEPDFVTCAHVAGRAGDSTDFDSNSDIDHAGDRHGDSSDWDTDEWNRELDENRNRPRTGKSPGITINKAHCFETVVYLTAQRVKNTGTVRIKSYDVDDDDVPLVSYEYDTPTPEHIIDYSDVIREKLKLSGIRDIAALVELFEGCSVAEAARRLRQQLIDVNQTALHGDTVRYLKEETDRHDDHLRFYKARYDRMITEIGPDDEREVFPQAHVLLHHTVVAVSINQRRRKPNRWINKVTRKLVNCGINTVELLESALKGHQLNNILHRHGLPKFHQMTVSGFHLILNTSDFHEGQIGNAVITLGETIMEVDSIVFNKINYINPIYNVFHKFEHMLSGLNIFTHPVIGMRPKPISRKHNSKNNKTSSGSHLHVFFARKRMRKRHSVISGPIPKLVNDNSCTDSNRTKDRTNTNTQSRSKNQTKIPITPPNTSVIYPIDDPSCQDITWYDAISPYWTGGMIWDGAYVLNHQVVSVTTDPIFVSDLLPAFELSATIQTPKARSGGKHVGPRTTIAIDSGSTIHIFKDAFLLADIQADENSSISVRTTDSKFQIKDIGRLCDDLDTLPLPSDGYYFYPNGVANLLSLAMLTDTKRVVMDSAIDNAIYVFNDDGSYIRFGKTSNGMYCIDITTEVLACPSDFDLANAIEHNVIGNSPFTRRDVRIAKKIFGPDVPAMKGKTVKNKSIMPREDDVTDIPPFIMKEYCNVHLAIDIMHINGIKFLISYSKHIGLIQTYCVRKNNRDAILACILKITQTYKSRSVFKVVTIEADGAFECIKHELQDKPYNITLSTCDAGRHVETVERQIRFLKERIRAVRLMMPYKKLPKRFTVEMVLRVTMLINSLPKQNGIHSVLSPREIVTGKKFRCPTIKVGQYVQGHTGGTNSTDEERSIDALYIGRADNGSGHVVFKLNTKQPVSVNRVTIIPTTDALVNTVTNIGEQEQQPEGIEFADINGRVTLDDFAANVINDDDSNASDTDFKMDEEYREELQKELKLEAKDKTVIESDPDSKQFGGDSDVPDSQIDFFQNPIQQHNRDTQDEDEPIILESRTRSGMNLANSTSKQECGKDKKKKKRSILEEDTNLIEDDLDDDDMMQSSISSKDDTVTSDASEEEEEETSIPHELKSDLGDYWSLAHSTQAYVLSTITSYSHVEASKSTPQYGFNRGLKEFGSMGYEATMKELDDNLLGMGAYLQALRNKQHTDIQGVAIAVFQHRLFSSIDTNPKLKALADMVQDPDNPNLLKRRLYVECGGAYTTNKQEIMNSALLQLSVNFVQLKCVGKEFKTPMEFAKAQYQPNVVATNYRTLFSFFKTRGVNCFSLANNFNGKGGVSAYWKDVFADTSKLIPNFGTTPNAATHDSKYREKREACHADPNHVFKLMDVDGNVINYEYFTWVIAEIIKTHFMSRSSKEPSEMVIDDFIFFTQTEGYFVDCPAFILKSNHNGQKNADITLSNHTHRDREDDRQYVPLYKVDDDPMSEYNLVYTYFHKVLPPKDRIIGPAPQEWREETPSKPWMAGPKVGQCWGPKHFTQSSKKLAHLLHYDNPDTNTGHSNRKAGVTVIQNTEGIGAGLKLSMCRHKGEVVTSGYDASTQMARDRASAALMNVSLPKKDEPRSQSVPPPNTDTDPIVFRPRPASCANDDPLLHNTIQPIGSFDTNDSNPRPTSMQRQNSRVSSLCDTSKSVGDPPPQLADDMTDEELTMWMEQRKQLQRPNPIKPTQQHQQHRPARAHDAIEDQIQSLRQQQEQVYHPRIESPLQLQQEAHRQPYHRAPAPVQRSYPSPEQQQYHRRQSYQRRRPDAEFSLDDRIESLYQQRDRMYPPPPHRAPARSHDAIEDQIQSLRQQQREEQSYHRAPPHRQQYDHFDPYDATPQQAVHRSSYRPPQQEPVYEHRTERVARMSYSPDHGRQMEYTVSHSNQVTQQPRQQFARLPPSGSGSYHQQRLQYEENPPQPRSTHYRRRHS</sequence>
<feature type="compositionally biased region" description="Basic and acidic residues" evidence="1">
    <location>
        <begin position="2375"/>
        <end position="2384"/>
    </location>
</feature>
<dbReference type="InParanoid" id="A0A1E7EJ42"/>
<feature type="region of interest" description="Disordered" evidence="1">
    <location>
        <begin position="2247"/>
        <end position="2292"/>
    </location>
</feature>
<protein>
    <recommendedName>
        <fullName evidence="2">Integrase catalytic domain-containing protein</fullName>
    </recommendedName>
</protein>
<dbReference type="Proteomes" id="UP000095751">
    <property type="component" value="Unassembled WGS sequence"/>
</dbReference>
<feature type="compositionally biased region" description="Acidic residues" evidence="1">
    <location>
        <begin position="429"/>
        <end position="439"/>
    </location>
</feature>
<feature type="region of interest" description="Disordered" evidence="1">
    <location>
        <begin position="511"/>
        <end position="557"/>
    </location>
</feature>
<feature type="compositionally biased region" description="Acidic residues" evidence="1">
    <location>
        <begin position="1568"/>
        <end position="1583"/>
    </location>
</feature>
<feature type="compositionally biased region" description="Polar residues" evidence="1">
    <location>
        <begin position="2398"/>
        <end position="2412"/>
    </location>
</feature>
<reference evidence="3 4" key="1">
    <citation type="submission" date="2016-09" db="EMBL/GenBank/DDBJ databases">
        <title>Extensive genetic diversity and differential bi-allelic expression allows diatom success in the polar Southern Ocean.</title>
        <authorList>
            <consortium name="DOE Joint Genome Institute"/>
            <person name="Mock T."/>
            <person name="Otillar R.P."/>
            <person name="Strauss J."/>
            <person name="Dupont C."/>
            <person name="Frickenhaus S."/>
            <person name="Maumus F."/>
            <person name="Mcmullan M."/>
            <person name="Sanges R."/>
            <person name="Schmutz J."/>
            <person name="Toseland A."/>
            <person name="Valas R."/>
            <person name="Veluchamy A."/>
            <person name="Ward B.J."/>
            <person name="Allen A."/>
            <person name="Barry K."/>
            <person name="Falciatore A."/>
            <person name="Ferrante M."/>
            <person name="Fortunato A.E."/>
            <person name="Gloeckner G."/>
            <person name="Gruber A."/>
            <person name="Hipkin R."/>
            <person name="Janech M."/>
            <person name="Kroth P."/>
            <person name="Leese F."/>
            <person name="Lindquist E."/>
            <person name="Lyon B.R."/>
            <person name="Martin J."/>
            <person name="Mayer C."/>
            <person name="Parker M."/>
            <person name="Quesneville H."/>
            <person name="Raymond J."/>
            <person name="Uhlig C."/>
            <person name="Valentin K.U."/>
            <person name="Worden A.Z."/>
            <person name="Armbrust E.V."/>
            <person name="Bowler C."/>
            <person name="Green B."/>
            <person name="Moulton V."/>
            <person name="Van Oosterhout C."/>
            <person name="Grigoriev I."/>
        </authorList>
    </citation>
    <scope>NUCLEOTIDE SEQUENCE [LARGE SCALE GENOMIC DNA]</scope>
    <source>
        <strain evidence="3 4">CCMP1102</strain>
    </source>
</reference>
<feature type="region of interest" description="Disordered" evidence="1">
    <location>
        <begin position="2196"/>
        <end position="2219"/>
    </location>
</feature>
<feature type="compositionally biased region" description="Basic and acidic residues" evidence="1">
    <location>
        <begin position="1487"/>
        <end position="1499"/>
    </location>
</feature>
<feature type="compositionally biased region" description="Polar residues" evidence="1">
    <location>
        <begin position="2421"/>
        <end position="2430"/>
    </location>
</feature>
<dbReference type="OrthoDB" id="44654at2759"/>
<feature type="compositionally biased region" description="Basic residues" evidence="1">
    <location>
        <begin position="65"/>
        <end position="82"/>
    </location>
</feature>
<feature type="compositionally biased region" description="Polar residues" evidence="1">
    <location>
        <begin position="1541"/>
        <end position="1553"/>
    </location>
</feature>
<feature type="compositionally biased region" description="Polar residues" evidence="1">
    <location>
        <begin position="905"/>
        <end position="924"/>
    </location>
</feature>
<evidence type="ECO:0000259" key="2">
    <source>
        <dbReference type="PROSITE" id="PS50994"/>
    </source>
</evidence>
<proteinExistence type="predicted"/>
<organism evidence="3 4">
    <name type="scientific">Fragilariopsis cylindrus CCMP1102</name>
    <dbReference type="NCBI Taxonomy" id="635003"/>
    <lineage>
        <taxon>Eukaryota</taxon>
        <taxon>Sar</taxon>
        <taxon>Stramenopiles</taxon>
        <taxon>Ochrophyta</taxon>
        <taxon>Bacillariophyta</taxon>
        <taxon>Bacillariophyceae</taxon>
        <taxon>Bacillariophycidae</taxon>
        <taxon>Bacillariales</taxon>
        <taxon>Bacillariaceae</taxon>
        <taxon>Fragilariopsis</taxon>
    </lineage>
</organism>
<feature type="region of interest" description="Disordered" evidence="1">
    <location>
        <begin position="1538"/>
        <end position="1610"/>
    </location>
</feature>
<feature type="region of interest" description="Disordered" evidence="1">
    <location>
        <begin position="30"/>
        <end position="84"/>
    </location>
</feature>
<evidence type="ECO:0000256" key="1">
    <source>
        <dbReference type="SAM" id="MobiDB-lite"/>
    </source>
</evidence>
<feature type="compositionally biased region" description="Low complexity" evidence="1">
    <location>
        <begin position="54"/>
        <end position="64"/>
    </location>
</feature>
<dbReference type="EMBL" id="KV784442">
    <property type="protein sequence ID" value="OEU05928.1"/>
    <property type="molecule type" value="Genomic_DNA"/>
</dbReference>
<feature type="region of interest" description="Disordered" evidence="1">
    <location>
        <begin position="2328"/>
        <end position="2449"/>
    </location>
</feature>
<dbReference type="KEGG" id="fcy:FRACYDRAFT_257310"/>